<organism evidence="1 2">
    <name type="scientific">Hydnum rufescens UP504</name>
    <dbReference type="NCBI Taxonomy" id="1448309"/>
    <lineage>
        <taxon>Eukaryota</taxon>
        <taxon>Fungi</taxon>
        <taxon>Dikarya</taxon>
        <taxon>Basidiomycota</taxon>
        <taxon>Agaricomycotina</taxon>
        <taxon>Agaricomycetes</taxon>
        <taxon>Cantharellales</taxon>
        <taxon>Hydnaceae</taxon>
        <taxon>Hydnum</taxon>
    </lineage>
</organism>
<evidence type="ECO:0000313" key="2">
    <source>
        <dbReference type="Proteomes" id="UP000886523"/>
    </source>
</evidence>
<dbReference type="AlphaFoldDB" id="A0A9P6AYK8"/>
<name>A0A9P6AYK8_9AGAM</name>
<sequence>MDLEKSFPKRFCFTLINEVVPTVILPNGLSSFLVLPDNFASYGRQAPQCCLKSGDKWYAPSAVKTALSPPDTFPRSNHELCAPFYAHLPVSENSSSQNERHAGCWPCRYRQKLCKAGASGPQGSCKDCTAFKIVCDGKGLRRPPGVRCLGISLSLSLIGDAY</sequence>
<gene>
    <name evidence="1" type="ORF">BS47DRAFT_892547</name>
</gene>
<protein>
    <recommendedName>
        <fullName evidence="3">Zn(2)-C6 fungal-type domain-containing protein</fullName>
    </recommendedName>
</protein>
<evidence type="ECO:0000313" key="1">
    <source>
        <dbReference type="EMBL" id="KAF9514242.1"/>
    </source>
</evidence>
<accession>A0A9P6AYK8</accession>
<dbReference type="EMBL" id="MU128963">
    <property type="protein sequence ID" value="KAF9514242.1"/>
    <property type="molecule type" value="Genomic_DNA"/>
</dbReference>
<comment type="caution">
    <text evidence="1">The sequence shown here is derived from an EMBL/GenBank/DDBJ whole genome shotgun (WGS) entry which is preliminary data.</text>
</comment>
<dbReference type="Proteomes" id="UP000886523">
    <property type="component" value="Unassembled WGS sequence"/>
</dbReference>
<proteinExistence type="predicted"/>
<reference evidence="1" key="1">
    <citation type="journal article" date="2020" name="Nat. Commun.">
        <title>Large-scale genome sequencing of mycorrhizal fungi provides insights into the early evolution of symbiotic traits.</title>
        <authorList>
            <person name="Miyauchi S."/>
            <person name="Kiss E."/>
            <person name="Kuo A."/>
            <person name="Drula E."/>
            <person name="Kohler A."/>
            <person name="Sanchez-Garcia M."/>
            <person name="Morin E."/>
            <person name="Andreopoulos B."/>
            <person name="Barry K.W."/>
            <person name="Bonito G."/>
            <person name="Buee M."/>
            <person name="Carver A."/>
            <person name="Chen C."/>
            <person name="Cichocki N."/>
            <person name="Clum A."/>
            <person name="Culley D."/>
            <person name="Crous P.W."/>
            <person name="Fauchery L."/>
            <person name="Girlanda M."/>
            <person name="Hayes R.D."/>
            <person name="Keri Z."/>
            <person name="LaButti K."/>
            <person name="Lipzen A."/>
            <person name="Lombard V."/>
            <person name="Magnuson J."/>
            <person name="Maillard F."/>
            <person name="Murat C."/>
            <person name="Nolan M."/>
            <person name="Ohm R.A."/>
            <person name="Pangilinan J."/>
            <person name="Pereira M.F."/>
            <person name="Perotto S."/>
            <person name="Peter M."/>
            <person name="Pfister S."/>
            <person name="Riley R."/>
            <person name="Sitrit Y."/>
            <person name="Stielow J.B."/>
            <person name="Szollosi G."/>
            <person name="Zifcakova L."/>
            <person name="Stursova M."/>
            <person name="Spatafora J.W."/>
            <person name="Tedersoo L."/>
            <person name="Vaario L.M."/>
            <person name="Yamada A."/>
            <person name="Yan M."/>
            <person name="Wang P."/>
            <person name="Xu J."/>
            <person name="Bruns T."/>
            <person name="Baldrian P."/>
            <person name="Vilgalys R."/>
            <person name="Dunand C."/>
            <person name="Henrissat B."/>
            <person name="Grigoriev I.V."/>
            <person name="Hibbett D."/>
            <person name="Nagy L.G."/>
            <person name="Martin F.M."/>
        </authorList>
    </citation>
    <scope>NUCLEOTIDE SEQUENCE</scope>
    <source>
        <strain evidence="1">UP504</strain>
    </source>
</reference>
<evidence type="ECO:0008006" key="3">
    <source>
        <dbReference type="Google" id="ProtNLM"/>
    </source>
</evidence>
<keyword evidence="2" id="KW-1185">Reference proteome</keyword>